<keyword evidence="1" id="KW-0812">Transmembrane</keyword>
<accession>A0A369BME5</accession>
<dbReference type="AlphaFoldDB" id="A0A369BME5"/>
<evidence type="ECO:0000313" key="2">
    <source>
        <dbReference type="EMBL" id="RCX22772.1"/>
    </source>
</evidence>
<keyword evidence="1" id="KW-0472">Membrane</keyword>
<feature type="transmembrane region" description="Helical" evidence="1">
    <location>
        <begin position="90"/>
        <end position="110"/>
    </location>
</feature>
<dbReference type="Proteomes" id="UP000253090">
    <property type="component" value="Unassembled WGS sequence"/>
</dbReference>
<sequence>MKSPVFSQWRGTVTVVVRGEAIESFINELYRQGIRIWDLVALPDGKMEMNLQVADFFSLRPLLKRTGCRLRIKKRSGLPFTLARLWQRKWFGIGFAVFLAVVFSLSQLVWDIEIKGNVKILDEDVLKVAREERLYPFQWIFSLPEQDKLSAELNRKLPGTSWVGVSRTGTKISIQIVEATQPKEQGLASPRHLVSKADAIITYIYAEKGQPEVNKNDRVRKGQILVSGIQGGKAVVSKGEVKGNVWHEYNIEVPLLRRQKAYTGEKKERGYLFFGKTAIQLSGYGKVNFDHSQMLTEFNPLTWRSIKLPIGWMSEKILETTELEIKLSKNQAVNDGIERARRDILAKHGANSVILNQKILHEKTDNGKVYMKVLFEVEQNIAEELPIVYDQGE</sequence>
<protein>
    <recommendedName>
        <fullName evidence="4">Stage IV sporulation protein</fullName>
    </recommendedName>
</protein>
<evidence type="ECO:0008006" key="4">
    <source>
        <dbReference type="Google" id="ProtNLM"/>
    </source>
</evidence>
<proteinExistence type="predicted"/>
<evidence type="ECO:0000256" key="1">
    <source>
        <dbReference type="SAM" id="Phobius"/>
    </source>
</evidence>
<dbReference type="Pfam" id="PF06898">
    <property type="entry name" value="YqfD"/>
    <property type="match status" value="1"/>
</dbReference>
<organism evidence="2 3">
    <name type="scientific">Fontibacillus phaseoli</name>
    <dbReference type="NCBI Taxonomy" id="1416533"/>
    <lineage>
        <taxon>Bacteria</taxon>
        <taxon>Bacillati</taxon>
        <taxon>Bacillota</taxon>
        <taxon>Bacilli</taxon>
        <taxon>Bacillales</taxon>
        <taxon>Paenibacillaceae</taxon>
        <taxon>Fontibacillus</taxon>
    </lineage>
</organism>
<evidence type="ECO:0000313" key="3">
    <source>
        <dbReference type="Proteomes" id="UP000253090"/>
    </source>
</evidence>
<dbReference type="EMBL" id="QPJW01000001">
    <property type="protein sequence ID" value="RCX22772.1"/>
    <property type="molecule type" value="Genomic_DNA"/>
</dbReference>
<keyword evidence="3" id="KW-1185">Reference proteome</keyword>
<dbReference type="RefSeq" id="WP_114494727.1">
    <property type="nucleotide sequence ID" value="NZ_QPJW01000001.1"/>
</dbReference>
<comment type="caution">
    <text evidence="2">The sequence shown here is derived from an EMBL/GenBank/DDBJ whole genome shotgun (WGS) entry which is preliminary data.</text>
</comment>
<keyword evidence="1" id="KW-1133">Transmembrane helix</keyword>
<dbReference type="OrthoDB" id="1640349at2"/>
<name>A0A369BME5_9BACL</name>
<gene>
    <name evidence="2" type="ORF">DFP94_101355</name>
</gene>
<dbReference type="InterPro" id="IPR010690">
    <property type="entry name" value="YqfD"/>
</dbReference>
<dbReference type="NCBIfam" id="TIGR02876">
    <property type="entry name" value="spore_yqfD"/>
    <property type="match status" value="1"/>
</dbReference>
<dbReference type="PIRSF" id="PIRSF029895">
    <property type="entry name" value="SpoIV"/>
    <property type="match status" value="1"/>
</dbReference>
<reference evidence="2 3" key="1">
    <citation type="submission" date="2018-07" db="EMBL/GenBank/DDBJ databases">
        <title>Genomic Encyclopedia of Type Strains, Phase III (KMG-III): the genomes of soil and plant-associated and newly described type strains.</title>
        <authorList>
            <person name="Whitman W."/>
        </authorList>
    </citation>
    <scope>NUCLEOTIDE SEQUENCE [LARGE SCALE GENOMIC DNA]</scope>
    <source>
        <strain evidence="2 3">CECT 8333</strain>
    </source>
</reference>